<dbReference type="InterPro" id="IPR044984">
    <property type="entry name" value="SMP1"/>
</dbReference>
<dbReference type="AlphaFoldDB" id="A0A7J7N206"/>
<evidence type="ECO:0000256" key="1">
    <source>
        <dbReference type="SAM" id="MobiDB-lite"/>
    </source>
</evidence>
<dbReference type="PANTHER" id="PTHR37732">
    <property type="entry name" value="OS08G0104400 PROTEIN"/>
    <property type="match status" value="1"/>
</dbReference>
<dbReference type="GO" id="GO:0010162">
    <property type="term" value="P:seed dormancy process"/>
    <property type="evidence" value="ECO:0007669"/>
    <property type="project" value="InterPro"/>
</dbReference>
<dbReference type="EMBL" id="JACGCM010001135">
    <property type="protein sequence ID" value="KAF6161229.1"/>
    <property type="molecule type" value="Genomic_DNA"/>
</dbReference>
<dbReference type="PANTHER" id="PTHR37732:SF2">
    <property type="entry name" value="SEED MATURATION PROTEIN 1"/>
    <property type="match status" value="1"/>
</dbReference>
<dbReference type="OrthoDB" id="1653447at2759"/>
<reference evidence="2 3" key="1">
    <citation type="journal article" date="2020" name="IScience">
        <title>Genome Sequencing of the Endangered Kingdonia uniflora (Circaeasteraceae, Ranunculales) Reveals Potential Mechanisms of Evolutionary Specialization.</title>
        <authorList>
            <person name="Sun Y."/>
            <person name="Deng T."/>
            <person name="Zhang A."/>
            <person name="Moore M.J."/>
            <person name="Landis J.B."/>
            <person name="Lin N."/>
            <person name="Zhang H."/>
            <person name="Zhang X."/>
            <person name="Huang J."/>
            <person name="Zhang X."/>
            <person name="Sun H."/>
            <person name="Wang H."/>
        </authorList>
    </citation>
    <scope>NUCLEOTIDE SEQUENCE [LARGE SCALE GENOMIC DNA]</scope>
    <source>
        <strain evidence="2">TB1705</strain>
        <tissue evidence="2">Leaf</tissue>
    </source>
</reference>
<name>A0A7J7N206_9MAGN</name>
<sequence>MATSKDDIKYGTAQAKLSEDDTLGVAYKHGTPIEEGKIADSKPINIFPNANLIPPVAPHDSKTSGSEECGDAVGSSTKELVVGSCVNM</sequence>
<comment type="caution">
    <text evidence="2">The sequence shown here is derived from an EMBL/GenBank/DDBJ whole genome shotgun (WGS) entry which is preliminary data.</text>
</comment>
<dbReference type="Proteomes" id="UP000541444">
    <property type="component" value="Unassembled WGS sequence"/>
</dbReference>
<evidence type="ECO:0000313" key="3">
    <source>
        <dbReference type="Proteomes" id="UP000541444"/>
    </source>
</evidence>
<gene>
    <name evidence="2" type="ORF">GIB67_009116</name>
</gene>
<evidence type="ECO:0000313" key="2">
    <source>
        <dbReference type="EMBL" id="KAF6161229.1"/>
    </source>
</evidence>
<organism evidence="2 3">
    <name type="scientific">Kingdonia uniflora</name>
    <dbReference type="NCBI Taxonomy" id="39325"/>
    <lineage>
        <taxon>Eukaryota</taxon>
        <taxon>Viridiplantae</taxon>
        <taxon>Streptophyta</taxon>
        <taxon>Embryophyta</taxon>
        <taxon>Tracheophyta</taxon>
        <taxon>Spermatophyta</taxon>
        <taxon>Magnoliopsida</taxon>
        <taxon>Ranunculales</taxon>
        <taxon>Circaeasteraceae</taxon>
        <taxon>Kingdonia</taxon>
    </lineage>
</organism>
<keyword evidence="3" id="KW-1185">Reference proteome</keyword>
<feature type="region of interest" description="Disordered" evidence="1">
    <location>
        <begin position="55"/>
        <end position="75"/>
    </location>
</feature>
<accession>A0A7J7N206</accession>
<protein>
    <submittedName>
        <fullName evidence="2">Uncharacterized protein</fullName>
    </submittedName>
</protein>
<proteinExistence type="predicted"/>